<proteinExistence type="predicted"/>
<evidence type="ECO:0000313" key="2">
    <source>
        <dbReference type="Proteomes" id="UP000219546"/>
    </source>
</evidence>
<gene>
    <name evidence="1" type="ORF">SAMN05877753_104295</name>
</gene>
<name>A0A285CT35_9BACI</name>
<organism evidence="1 2">
    <name type="scientific">Bacillus oleivorans</name>
    <dbReference type="NCBI Taxonomy" id="1448271"/>
    <lineage>
        <taxon>Bacteria</taxon>
        <taxon>Bacillati</taxon>
        <taxon>Bacillota</taxon>
        <taxon>Bacilli</taxon>
        <taxon>Bacillales</taxon>
        <taxon>Bacillaceae</taxon>
        <taxon>Bacillus</taxon>
    </lineage>
</organism>
<sequence>MVEFIKHLFEKVSEMIEALVEFDYEEAYEEMLKKK</sequence>
<protein>
    <submittedName>
        <fullName evidence="1">Uncharacterized protein</fullName>
    </submittedName>
</protein>
<reference evidence="1 2" key="1">
    <citation type="submission" date="2017-08" db="EMBL/GenBank/DDBJ databases">
        <authorList>
            <person name="de Groot N.N."/>
        </authorList>
    </citation>
    <scope>NUCLEOTIDE SEQUENCE [LARGE SCALE GENOMIC DNA]</scope>
    <source>
        <strain evidence="1 2">JC228</strain>
    </source>
</reference>
<keyword evidence="2" id="KW-1185">Reference proteome</keyword>
<accession>A0A285CT35</accession>
<dbReference type="Proteomes" id="UP000219546">
    <property type="component" value="Unassembled WGS sequence"/>
</dbReference>
<evidence type="ECO:0000313" key="1">
    <source>
        <dbReference type="EMBL" id="SNX70727.1"/>
    </source>
</evidence>
<dbReference type="AlphaFoldDB" id="A0A285CT35"/>
<dbReference type="EMBL" id="OAOP01000004">
    <property type="protein sequence ID" value="SNX70727.1"/>
    <property type="molecule type" value="Genomic_DNA"/>
</dbReference>